<organism evidence="4 5">
    <name type="scientific">Ephemerocybe angulata</name>
    <dbReference type="NCBI Taxonomy" id="980116"/>
    <lineage>
        <taxon>Eukaryota</taxon>
        <taxon>Fungi</taxon>
        <taxon>Dikarya</taxon>
        <taxon>Basidiomycota</taxon>
        <taxon>Agaricomycotina</taxon>
        <taxon>Agaricomycetes</taxon>
        <taxon>Agaricomycetidae</taxon>
        <taxon>Agaricales</taxon>
        <taxon>Agaricineae</taxon>
        <taxon>Psathyrellaceae</taxon>
        <taxon>Ephemerocybe</taxon>
    </lineage>
</organism>
<feature type="region of interest" description="Disordered" evidence="1">
    <location>
        <begin position="1"/>
        <end position="34"/>
    </location>
</feature>
<evidence type="ECO:0000313" key="5">
    <source>
        <dbReference type="Proteomes" id="UP000541558"/>
    </source>
</evidence>
<dbReference type="Gene3D" id="1.25.40.10">
    <property type="entry name" value="Tetratricopeptide repeat domain"/>
    <property type="match status" value="1"/>
</dbReference>
<proteinExistence type="predicted"/>
<gene>
    <name evidence="4" type="ORF">D9611_014674</name>
</gene>
<evidence type="ECO:0000259" key="3">
    <source>
        <dbReference type="PROSITE" id="PS50280"/>
    </source>
</evidence>
<feature type="compositionally biased region" description="Polar residues" evidence="1">
    <location>
        <begin position="22"/>
        <end position="34"/>
    </location>
</feature>
<reference evidence="4 5" key="1">
    <citation type="journal article" date="2020" name="ISME J.">
        <title>Uncovering the hidden diversity of litter-decomposition mechanisms in mushroom-forming fungi.</title>
        <authorList>
            <person name="Floudas D."/>
            <person name="Bentzer J."/>
            <person name="Ahren D."/>
            <person name="Johansson T."/>
            <person name="Persson P."/>
            <person name="Tunlid A."/>
        </authorList>
    </citation>
    <scope>NUCLEOTIDE SEQUENCE [LARGE SCALE GENOMIC DNA]</scope>
    <source>
        <strain evidence="4 5">CBS 175.51</strain>
    </source>
</reference>
<dbReference type="SMART" id="SM00317">
    <property type="entry name" value="SET"/>
    <property type="match status" value="1"/>
</dbReference>
<dbReference type="SUPFAM" id="SSF82199">
    <property type="entry name" value="SET domain"/>
    <property type="match status" value="1"/>
</dbReference>
<sequence>MAPQTRRVLKQEKGHGAKTAKKQSPVSSSTVLPTDRSAANSWRTAIIQTLLLSIGLSLGLFYAWYSGAGDAQKVLVNQRPPPRYDEVAVGAAYAVVDIPGKGKGAIATRNISRGELILTEKPLFTVPPTIQTSPVEFIKEKLALTSEPQRWAFFNLSYVNFPKDKDPLRDVDHLAFAIFETNAVRAGKEVGVFPRMARLNHGCSSGFNTVYSYRETEGTLYIHAIKPIAVGEELLTTYTDTKKPRHQRRSFLQQTYGFGCTCSVCSLPEAESKASDSRLSAMAANWARFAKWIDGTINGVEAIELVREIWKLGDEEGYGSERGRLAADAVWVAAGHSDGSRKKDSFKAL</sequence>
<dbReference type="CDD" id="cd20071">
    <property type="entry name" value="SET_SMYD"/>
    <property type="match status" value="1"/>
</dbReference>
<dbReference type="InterPro" id="IPR001214">
    <property type="entry name" value="SET_dom"/>
</dbReference>
<dbReference type="PANTHER" id="PTHR47332">
    <property type="entry name" value="SET DOMAIN-CONTAINING PROTEIN 5"/>
    <property type="match status" value="1"/>
</dbReference>
<evidence type="ECO:0000256" key="1">
    <source>
        <dbReference type="SAM" id="MobiDB-lite"/>
    </source>
</evidence>
<dbReference type="OrthoDB" id="265717at2759"/>
<feature type="domain" description="SET" evidence="3">
    <location>
        <begin position="91"/>
        <end position="239"/>
    </location>
</feature>
<accession>A0A8H5B7U9</accession>
<dbReference type="EMBL" id="JAACJK010000183">
    <property type="protein sequence ID" value="KAF5318246.1"/>
    <property type="molecule type" value="Genomic_DNA"/>
</dbReference>
<dbReference type="InterPro" id="IPR011990">
    <property type="entry name" value="TPR-like_helical_dom_sf"/>
</dbReference>
<evidence type="ECO:0000313" key="4">
    <source>
        <dbReference type="EMBL" id="KAF5318246.1"/>
    </source>
</evidence>
<dbReference type="InterPro" id="IPR053185">
    <property type="entry name" value="SET_domain_protein"/>
</dbReference>
<dbReference type="Gene3D" id="2.170.270.10">
    <property type="entry name" value="SET domain"/>
    <property type="match status" value="1"/>
</dbReference>
<keyword evidence="5" id="KW-1185">Reference proteome</keyword>
<dbReference type="Pfam" id="PF00856">
    <property type="entry name" value="SET"/>
    <property type="match status" value="1"/>
</dbReference>
<evidence type="ECO:0000256" key="2">
    <source>
        <dbReference type="SAM" id="Phobius"/>
    </source>
</evidence>
<dbReference type="PROSITE" id="PS50280">
    <property type="entry name" value="SET"/>
    <property type="match status" value="1"/>
</dbReference>
<name>A0A8H5B7U9_9AGAR</name>
<protein>
    <recommendedName>
        <fullName evidence="3">SET domain-containing protein</fullName>
    </recommendedName>
</protein>
<dbReference type="InterPro" id="IPR046341">
    <property type="entry name" value="SET_dom_sf"/>
</dbReference>
<keyword evidence="2" id="KW-0812">Transmembrane</keyword>
<feature type="transmembrane region" description="Helical" evidence="2">
    <location>
        <begin position="45"/>
        <end position="65"/>
    </location>
</feature>
<keyword evidence="2" id="KW-1133">Transmembrane helix</keyword>
<dbReference type="AlphaFoldDB" id="A0A8H5B7U9"/>
<dbReference type="Proteomes" id="UP000541558">
    <property type="component" value="Unassembled WGS sequence"/>
</dbReference>
<dbReference type="PANTHER" id="PTHR47332:SF4">
    <property type="entry name" value="SET DOMAIN-CONTAINING PROTEIN 5"/>
    <property type="match status" value="1"/>
</dbReference>
<keyword evidence="2" id="KW-0472">Membrane</keyword>
<comment type="caution">
    <text evidence="4">The sequence shown here is derived from an EMBL/GenBank/DDBJ whole genome shotgun (WGS) entry which is preliminary data.</text>
</comment>